<sequence>MEDLLNELTAFRKQLAVLENQNIALKIQLAHILQYHFDRSLLDRLEYFHTAFLQLDTRFEALKSELALHQAWLADPDMNTINYDNIRAHQLHIWGKLNTMEADVNKLKSLFSDYLQEHFPAVAQSIL</sequence>
<dbReference type="RefSeq" id="WP_247810208.1">
    <property type="nucleotide sequence ID" value="NZ_CP095855.1"/>
</dbReference>
<feature type="coiled-coil region" evidence="1">
    <location>
        <begin position="1"/>
        <end position="28"/>
    </location>
</feature>
<dbReference type="Proteomes" id="UP000830198">
    <property type="component" value="Chromosome"/>
</dbReference>
<evidence type="ECO:0000256" key="1">
    <source>
        <dbReference type="SAM" id="Coils"/>
    </source>
</evidence>
<reference evidence="2 3" key="1">
    <citation type="submission" date="2022-04" db="EMBL/GenBank/DDBJ databases">
        <title>The arsenic-methylating capacity of Chitinophaga filiformis YT5 during chitin decomposition.</title>
        <authorList>
            <person name="Chen G."/>
            <person name="Liang Y."/>
        </authorList>
    </citation>
    <scope>NUCLEOTIDE SEQUENCE [LARGE SCALE GENOMIC DNA]</scope>
    <source>
        <strain evidence="2 3">YT5</strain>
    </source>
</reference>
<organism evidence="2 3">
    <name type="scientific">Chitinophaga filiformis</name>
    <name type="common">Myxococcus filiformis</name>
    <name type="synonym">Flexibacter filiformis</name>
    <dbReference type="NCBI Taxonomy" id="104663"/>
    <lineage>
        <taxon>Bacteria</taxon>
        <taxon>Pseudomonadati</taxon>
        <taxon>Bacteroidota</taxon>
        <taxon>Chitinophagia</taxon>
        <taxon>Chitinophagales</taxon>
        <taxon>Chitinophagaceae</taxon>
        <taxon>Chitinophaga</taxon>
    </lineage>
</organism>
<protein>
    <submittedName>
        <fullName evidence="2">Uncharacterized protein</fullName>
    </submittedName>
</protein>
<gene>
    <name evidence="2" type="ORF">MYF79_23215</name>
</gene>
<evidence type="ECO:0000313" key="3">
    <source>
        <dbReference type="Proteomes" id="UP000830198"/>
    </source>
</evidence>
<evidence type="ECO:0000313" key="2">
    <source>
        <dbReference type="EMBL" id="UPK67865.1"/>
    </source>
</evidence>
<keyword evidence="1" id="KW-0175">Coiled coil</keyword>
<keyword evidence="3" id="KW-1185">Reference proteome</keyword>
<dbReference type="EMBL" id="CP095855">
    <property type="protein sequence ID" value="UPK67865.1"/>
    <property type="molecule type" value="Genomic_DNA"/>
</dbReference>
<name>A0ABY4HVP6_CHIFI</name>
<proteinExistence type="predicted"/>
<accession>A0ABY4HVP6</accession>